<dbReference type="InterPro" id="IPR007637">
    <property type="entry name" value="Restrct_endonuc_II_DpnII-like"/>
</dbReference>
<dbReference type="EMBL" id="NDYN01000007">
    <property type="protein sequence ID" value="OUT07195.1"/>
    <property type="molecule type" value="Genomic_DNA"/>
</dbReference>
<feature type="domain" description="Restriction endonuclease type II DpnII-like" evidence="1">
    <location>
        <begin position="7"/>
        <end position="57"/>
    </location>
</feature>
<reference evidence="2 3" key="1">
    <citation type="submission" date="2017-04" db="EMBL/GenBank/DDBJ databases">
        <title>Complete genome of Campylobacter concisus ATCC 33237T and draft genomes for an additional eight well characterized C. concisus strains.</title>
        <authorList>
            <person name="Cornelius A.J."/>
            <person name="Miller W.G."/>
            <person name="Lastovica A.J."/>
            <person name="On S.L."/>
            <person name="French N.P."/>
            <person name="Vandenberg O."/>
            <person name="Biggs P.J."/>
        </authorList>
    </citation>
    <scope>NUCLEOTIDE SEQUENCE [LARGE SCALE GENOMIC DNA]</scope>
    <source>
        <strain evidence="2 3">CCUG 19995</strain>
    </source>
</reference>
<dbReference type="GO" id="GO:0009307">
    <property type="term" value="P:DNA restriction-modification system"/>
    <property type="evidence" value="ECO:0007669"/>
    <property type="project" value="InterPro"/>
</dbReference>
<dbReference type="GO" id="GO:0003677">
    <property type="term" value="F:DNA binding"/>
    <property type="evidence" value="ECO:0007669"/>
    <property type="project" value="InterPro"/>
</dbReference>
<proteinExistence type="predicted"/>
<sequence length="63" mass="7094">MNNITPFDDFMASLKETNATLGYFCDFKKCSKNLTEVAIKLNALNSLLGSKDLKTDIFRAKPF</sequence>
<comment type="caution">
    <text evidence="2">The sequence shown here is derived from an EMBL/GenBank/DDBJ whole genome shotgun (WGS) entry which is preliminary data.</text>
</comment>
<evidence type="ECO:0000313" key="3">
    <source>
        <dbReference type="Proteomes" id="UP000196317"/>
    </source>
</evidence>
<name>A0A1Y5MNB6_9BACT</name>
<dbReference type="AlphaFoldDB" id="A0A1Y5MNB6"/>
<gene>
    <name evidence="2" type="ORF">B9N65_08060</name>
</gene>
<evidence type="ECO:0000313" key="2">
    <source>
        <dbReference type="EMBL" id="OUT07195.1"/>
    </source>
</evidence>
<evidence type="ECO:0000259" key="1">
    <source>
        <dbReference type="Pfam" id="PF04556"/>
    </source>
</evidence>
<accession>A0A1Y5MNB6</accession>
<dbReference type="RefSeq" id="WP_087583510.1">
    <property type="nucleotide sequence ID" value="NZ_NDYN01000007.1"/>
</dbReference>
<protein>
    <recommendedName>
        <fullName evidence="1">Restriction endonuclease type II DpnII-like domain-containing protein</fullName>
    </recommendedName>
</protein>
<dbReference type="Pfam" id="PF04556">
    <property type="entry name" value="DpnII"/>
    <property type="match status" value="1"/>
</dbReference>
<dbReference type="GO" id="GO:0009036">
    <property type="term" value="F:type II site-specific deoxyribonuclease activity"/>
    <property type="evidence" value="ECO:0007669"/>
    <property type="project" value="InterPro"/>
</dbReference>
<dbReference type="Proteomes" id="UP000196317">
    <property type="component" value="Unassembled WGS sequence"/>
</dbReference>
<organism evidence="2 3">
    <name type="scientific">Campylobacter concisus</name>
    <dbReference type="NCBI Taxonomy" id="199"/>
    <lineage>
        <taxon>Bacteria</taxon>
        <taxon>Pseudomonadati</taxon>
        <taxon>Campylobacterota</taxon>
        <taxon>Epsilonproteobacteria</taxon>
        <taxon>Campylobacterales</taxon>
        <taxon>Campylobacteraceae</taxon>
        <taxon>Campylobacter</taxon>
    </lineage>
</organism>